<proteinExistence type="predicted"/>
<dbReference type="Proteomes" id="UP001046870">
    <property type="component" value="Chromosome 5"/>
</dbReference>
<evidence type="ECO:0000313" key="3">
    <source>
        <dbReference type="Proteomes" id="UP001046870"/>
    </source>
</evidence>
<keyword evidence="3" id="KW-1185">Reference proteome</keyword>
<protein>
    <submittedName>
        <fullName evidence="2">Uncharacterized protein</fullName>
    </submittedName>
</protein>
<dbReference type="OrthoDB" id="8909473at2759"/>
<gene>
    <name evidence="2" type="ORF">MATL_G00074250</name>
</gene>
<dbReference type="AlphaFoldDB" id="A0A9D3TC91"/>
<organism evidence="2 3">
    <name type="scientific">Megalops atlanticus</name>
    <name type="common">Tarpon</name>
    <name type="synonym">Clupea gigantea</name>
    <dbReference type="NCBI Taxonomy" id="7932"/>
    <lineage>
        <taxon>Eukaryota</taxon>
        <taxon>Metazoa</taxon>
        <taxon>Chordata</taxon>
        <taxon>Craniata</taxon>
        <taxon>Vertebrata</taxon>
        <taxon>Euteleostomi</taxon>
        <taxon>Actinopterygii</taxon>
        <taxon>Neopterygii</taxon>
        <taxon>Teleostei</taxon>
        <taxon>Elopiformes</taxon>
        <taxon>Megalopidae</taxon>
        <taxon>Megalops</taxon>
    </lineage>
</organism>
<sequence>MEDTPDNYDDVITVDQSPGSVAGELLKGDATEYYDDVITMGESADPVSVERLLATEVPPDPEGTEYDDVGEEPLEGGGAF</sequence>
<name>A0A9D3TC91_MEGAT</name>
<reference evidence="2" key="1">
    <citation type="submission" date="2021-01" db="EMBL/GenBank/DDBJ databases">
        <authorList>
            <person name="Zahm M."/>
            <person name="Roques C."/>
            <person name="Cabau C."/>
            <person name="Klopp C."/>
            <person name="Donnadieu C."/>
            <person name="Jouanno E."/>
            <person name="Lampietro C."/>
            <person name="Louis A."/>
            <person name="Herpin A."/>
            <person name="Echchiki A."/>
            <person name="Berthelot C."/>
            <person name="Parey E."/>
            <person name="Roest-Crollius H."/>
            <person name="Braasch I."/>
            <person name="Postlethwait J."/>
            <person name="Bobe J."/>
            <person name="Montfort J."/>
            <person name="Bouchez O."/>
            <person name="Begum T."/>
            <person name="Mejri S."/>
            <person name="Adams A."/>
            <person name="Chen W.-J."/>
            <person name="Guiguen Y."/>
        </authorList>
    </citation>
    <scope>NUCLEOTIDE SEQUENCE</scope>
    <source>
        <strain evidence="2">YG-15Mar2019-1</strain>
        <tissue evidence="2">Brain</tissue>
    </source>
</reference>
<feature type="region of interest" description="Disordered" evidence="1">
    <location>
        <begin position="57"/>
        <end position="80"/>
    </location>
</feature>
<feature type="compositionally biased region" description="Acidic residues" evidence="1">
    <location>
        <begin position="62"/>
        <end position="74"/>
    </location>
</feature>
<accession>A0A9D3TC91</accession>
<evidence type="ECO:0000313" key="2">
    <source>
        <dbReference type="EMBL" id="KAG7477877.1"/>
    </source>
</evidence>
<dbReference type="EMBL" id="JAFDVH010000005">
    <property type="protein sequence ID" value="KAG7477877.1"/>
    <property type="molecule type" value="Genomic_DNA"/>
</dbReference>
<evidence type="ECO:0000256" key="1">
    <source>
        <dbReference type="SAM" id="MobiDB-lite"/>
    </source>
</evidence>
<comment type="caution">
    <text evidence="2">The sequence shown here is derived from an EMBL/GenBank/DDBJ whole genome shotgun (WGS) entry which is preliminary data.</text>
</comment>